<dbReference type="EMBL" id="JAHBAY010000007">
    <property type="protein sequence ID" value="MBT0770970.1"/>
    <property type="molecule type" value="Genomic_DNA"/>
</dbReference>
<dbReference type="Pfam" id="PF03358">
    <property type="entry name" value="FMN_red"/>
    <property type="match status" value="1"/>
</dbReference>
<gene>
    <name evidence="2" type="ORF">KIH74_18675</name>
</gene>
<keyword evidence="3" id="KW-1185">Reference proteome</keyword>
<evidence type="ECO:0000259" key="1">
    <source>
        <dbReference type="Pfam" id="PF03358"/>
    </source>
</evidence>
<proteinExistence type="predicted"/>
<dbReference type="PANTHER" id="PTHR30543:SF21">
    <property type="entry name" value="NAD(P)H-DEPENDENT FMN REDUCTASE LOT6"/>
    <property type="match status" value="1"/>
</dbReference>
<evidence type="ECO:0000313" key="2">
    <source>
        <dbReference type="EMBL" id="MBT0770970.1"/>
    </source>
</evidence>
<dbReference type="RefSeq" id="WP_214157251.1">
    <property type="nucleotide sequence ID" value="NZ_JAHBAY010000007.1"/>
</dbReference>
<dbReference type="InterPro" id="IPR005025">
    <property type="entry name" value="FMN_Rdtase-like_dom"/>
</dbReference>
<sequence>MTHLLLISGSTRAASGNTATLRTLAGLTPPGHTTDLYDGLSRLPAFNPDDDEPPLPGPVAALRSRIEAADAVVFCVPEYAGTVPGSLKNLLEWTVKGAQLYEKPVVWIDVANTGRGAGALATLEVVLGYVGAVLVRSACLRTMVTGRDRGPDCTFTDPELRRELAGVWDALTA</sequence>
<dbReference type="PANTHER" id="PTHR30543">
    <property type="entry name" value="CHROMATE REDUCTASE"/>
    <property type="match status" value="1"/>
</dbReference>
<dbReference type="Proteomes" id="UP001197247">
    <property type="component" value="Unassembled WGS sequence"/>
</dbReference>
<evidence type="ECO:0000313" key="3">
    <source>
        <dbReference type="Proteomes" id="UP001197247"/>
    </source>
</evidence>
<dbReference type="InterPro" id="IPR029039">
    <property type="entry name" value="Flavoprotein-like_sf"/>
</dbReference>
<comment type="caution">
    <text evidence="2">The sequence shown here is derived from an EMBL/GenBank/DDBJ whole genome shotgun (WGS) entry which is preliminary data.</text>
</comment>
<name>A0ABS5TIQ4_9ACTN</name>
<organism evidence="2 3">
    <name type="scientific">Kineosporia corallincola</name>
    <dbReference type="NCBI Taxonomy" id="2835133"/>
    <lineage>
        <taxon>Bacteria</taxon>
        <taxon>Bacillati</taxon>
        <taxon>Actinomycetota</taxon>
        <taxon>Actinomycetes</taxon>
        <taxon>Kineosporiales</taxon>
        <taxon>Kineosporiaceae</taxon>
        <taxon>Kineosporia</taxon>
    </lineage>
</organism>
<accession>A0ABS5TIQ4</accession>
<dbReference type="Gene3D" id="3.40.50.360">
    <property type="match status" value="1"/>
</dbReference>
<dbReference type="InterPro" id="IPR050712">
    <property type="entry name" value="NAD(P)H-dep_reductase"/>
</dbReference>
<reference evidence="2 3" key="1">
    <citation type="submission" date="2021-05" db="EMBL/GenBank/DDBJ databases">
        <title>Kineosporia and Streptomyces sp. nov. two new marine actinobacteria isolated from Coral.</title>
        <authorList>
            <person name="Buangrab K."/>
            <person name="Sutthacheep M."/>
            <person name="Yeemin T."/>
            <person name="Harunari E."/>
            <person name="Igarashi Y."/>
            <person name="Kanchanasin P."/>
            <person name="Tanasupawat S."/>
            <person name="Phongsopitanun W."/>
        </authorList>
    </citation>
    <scope>NUCLEOTIDE SEQUENCE [LARGE SCALE GENOMIC DNA]</scope>
    <source>
        <strain evidence="2 3">J2-2</strain>
    </source>
</reference>
<feature type="domain" description="NADPH-dependent FMN reductase-like" evidence="1">
    <location>
        <begin position="3"/>
        <end position="137"/>
    </location>
</feature>
<protein>
    <submittedName>
        <fullName evidence="2">NAD(P)H-dependent oxidoreductase</fullName>
    </submittedName>
</protein>
<dbReference type="SUPFAM" id="SSF52218">
    <property type="entry name" value="Flavoproteins"/>
    <property type="match status" value="1"/>
</dbReference>